<feature type="transmembrane region" description="Helical" evidence="1">
    <location>
        <begin position="39"/>
        <end position="57"/>
    </location>
</feature>
<organism evidence="3 4">
    <name type="scientific">Paenibacillus campinasensis</name>
    <dbReference type="NCBI Taxonomy" id="66347"/>
    <lineage>
        <taxon>Bacteria</taxon>
        <taxon>Bacillati</taxon>
        <taxon>Bacillota</taxon>
        <taxon>Bacilli</taxon>
        <taxon>Bacillales</taxon>
        <taxon>Paenibacillaceae</taxon>
        <taxon>Paenibacillus</taxon>
    </lineage>
</organism>
<evidence type="ECO:0000256" key="1">
    <source>
        <dbReference type="SAM" id="Phobius"/>
    </source>
</evidence>
<keyword evidence="2" id="KW-0732">Signal</keyword>
<dbReference type="RefSeq" id="WP_095267583.1">
    <property type="nucleotide sequence ID" value="NZ_NPBY01000079.1"/>
</dbReference>
<evidence type="ECO:0000256" key="2">
    <source>
        <dbReference type="SAM" id="SignalP"/>
    </source>
</evidence>
<protein>
    <recommendedName>
        <fullName evidence="5">Phage holin</fullName>
    </recommendedName>
</protein>
<feature type="signal peptide" evidence="2">
    <location>
        <begin position="1"/>
        <end position="29"/>
    </location>
</feature>
<dbReference type="EMBL" id="NPBY01000079">
    <property type="protein sequence ID" value="PAD72384.1"/>
    <property type="molecule type" value="Genomic_DNA"/>
</dbReference>
<evidence type="ECO:0000313" key="4">
    <source>
        <dbReference type="Proteomes" id="UP000215596"/>
    </source>
</evidence>
<keyword evidence="1" id="KW-1133">Transmembrane helix</keyword>
<comment type="caution">
    <text evidence="3">The sequence shown here is derived from an EMBL/GenBank/DDBJ whole genome shotgun (WGS) entry which is preliminary data.</text>
</comment>
<reference evidence="3 4" key="1">
    <citation type="submission" date="2017-07" db="EMBL/GenBank/DDBJ databases">
        <title>Isolation and whole genome analysis of endospore-forming bacteria from heroin.</title>
        <authorList>
            <person name="Kalinowski J."/>
            <person name="Ahrens B."/>
            <person name="Al-Dilaimi A."/>
            <person name="Winkler A."/>
            <person name="Wibberg D."/>
            <person name="Schleenbecker U."/>
            <person name="Ruckert C."/>
            <person name="Wolfel R."/>
            <person name="Grass G."/>
        </authorList>
    </citation>
    <scope>NUCLEOTIDE SEQUENCE [LARGE SCALE GENOMIC DNA]</scope>
    <source>
        <strain evidence="3 4">7537-G1</strain>
    </source>
</reference>
<sequence>MNGKIDWKRKLSSRKFWALLAAFATSVLAASGAGENVTLQVTGVIGAVGACVAYILAEGYADGVDSENKDE</sequence>
<keyword evidence="1" id="KW-0812">Transmembrane</keyword>
<evidence type="ECO:0008006" key="5">
    <source>
        <dbReference type="Google" id="ProtNLM"/>
    </source>
</evidence>
<keyword evidence="1" id="KW-0472">Membrane</keyword>
<dbReference type="OrthoDB" id="9801171at2"/>
<proteinExistence type="predicted"/>
<gene>
    <name evidence="3" type="ORF">CHH67_22340</name>
</gene>
<evidence type="ECO:0000313" key="3">
    <source>
        <dbReference type="EMBL" id="PAD72384.1"/>
    </source>
</evidence>
<dbReference type="AlphaFoldDB" id="A0A268EH39"/>
<name>A0A268EH39_9BACL</name>
<dbReference type="Proteomes" id="UP000215596">
    <property type="component" value="Unassembled WGS sequence"/>
</dbReference>
<feature type="chain" id="PRO_5033051567" description="Phage holin" evidence="2">
    <location>
        <begin position="30"/>
        <end position="71"/>
    </location>
</feature>
<accession>A0A268EH39</accession>